<evidence type="ECO:0000256" key="4">
    <source>
        <dbReference type="ARBA" id="ARBA00022747"/>
    </source>
</evidence>
<comment type="catalytic activity">
    <reaction evidence="7">
        <text>a 2'-deoxycytidine in DNA + S-adenosyl-L-methionine = a 5-methyl-2'-deoxycytidine in DNA + S-adenosyl-L-homocysteine + H(+)</text>
        <dbReference type="Rhea" id="RHEA:13681"/>
        <dbReference type="Rhea" id="RHEA-COMP:11369"/>
        <dbReference type="Rhea" id="RHEA-COMP:11370"/>
        <dbReference type="ChEBI" id="CHEBI:15378"/>
        <dbReference type="ChEBI" id="CHEBI:57856"/>
        <dbReference type="ChEBI" id="CHEBI:59789"/>
        <dbReference type="ChEBI" id="CHEBI:85452"/>
        <dbReference type="ChEBI" id="CHEBI:85454"/>
        <dbReference type="EC" id="2.1.1.37"/>
    </reaction>
</comment>
<dbReference type="AlphaFoldDB" id="A0A9X3HGJ4"/>
<comment type="caution">
    <text evidence="8">The sequence shown here is derived from an EMBL/GenBank/DDBJ whole genome shotgun (WGS) entry which is preliminary data.</text>
</comment>
<dbReference type="InterPro" id="IPR018117">
    <property type="entry name" value="C5_DNA_meth_AS"/>
</dbReference>
<dbReference type="PRINTS" id="PR00105">
    <property type="entry name" value="C5METTRFRASE"/>
</dbReference>
<dbReference type="SUPFAM" id="SSF53335">
    <property type="entry name" value="S-adenosyl-L-methionine-dependent methyltransferases"/>
    <property type="match status" value="1"/>
</dbReference>
<feature type="active site" evidence="5">
    <location>
        <position position="121"/>
    </location>
</feature>
<gene>
    <name evidence="8" type="ORF">O8D18_14565</name>
</gene>
<dbReference type="EC" id="2.1.1.37" evidence="7"/>
<evidence type="ECO:0000256" key="7">
    <source>
        <dbReference type="RuleBase" id="RU000417"/>
    </source>
</evidence>
<evidence type="ECO:0000256" key="5">
    <source>
        <dbReference type="PROSITE-ProRule" id="PRU01016"/>
    </source>
</evidence>
<dbReference type="PROSITE" id="PS00094">
    <property type="entry name" value="C5_MTASE_1"/>
    <property type="match status" value="1"/>
</dbReference>
<dbReference type="InterPro" id="IPR050390">
    <property type="entry name" value="C5-Methyltransferase"/>
</dbReference>
<keyword evidence="3 5" id="KW-0949">S-adenosyl-L-methionine</keyword>
<sequence length="420" mass="48647">MPLTYIDIFAGAGGLSEGFLKNGYVPVAHVEMKAEACLTLKTRTCYYYLKNNGQIKEYNRYLRQEISREELYQLVPKELLDTVIQETMSAEGMESLFKRIDRLMQQQKVKRIDVLVGGPPCQAYSLVGRARSDSGMEGDPRNYLYQLYADVLEKYRPKMFVFENVLGLLSAKDGEYLRQMQERFRLAGYDVDYRILTASDYGVLQNRKRVILIGKQKDVDNVFVYPEIEKVGIEYEKYKVKDIFSDLCFLIPGEEKNVYKASATEYLKKTGIRTDEDVLTWHVSRPIQERDRKIYKHVISAWNEEVPRRLKYTDLPEELCTHNNRTAFLDRFKVVANDLHTSQTMVAHISKDGHYFIHPDIEQARSITVREAARIQSFPDNYYFEGGRTAAFLQIGNAVPPLMAAAIAKELKKQLEETKE</sequence>
<dbReference type="Gene3D" id="3.90.120.10">
    <property type="entry name" value="DNA Methylase, subunit A, domain 2"/>
    <property type="match status" value="1"/>
</dbReference>
<dbReference type="RefSeq" id="WP_269763100.1">
    <property type="nucleotide sequence ID" value="NZ_JAPZEC010000027.1"/>
</dbReference>
<protein>
    <recommendedName>
        <fullName evidence="7">Cytosine-specific methyltransferase</fullName>
        <ecNumber evidence="7">2.1.1.37</ecNumber>
    </recommendedName>
</protein>
<accession>A0A9X3HGJ4</accession>
<dbReference type="Pfam" id="PF00145">
    <property type="entry name" value="DNA_methylase"/>
    <property type="match status" value="1"/>
</dbReference>
<evidence type="ECO:0000313" key="8">
    <source>
        <dbReference type="EMBL" id="MCZ7695220.1"/>
    </source>
</evidence>
<evidence type="ECO:0000256" key="3">
    <source>
        <dbReference type="ARBA" id="ARBA00022691"/>
    </source>
</evidence>
<dbReference type="PROSITE" id="PS51679">
    <property type="entry name" value="SAM_MT_C5"/>
    <property type="match status" value="1"/>
</dbReference>
<dbReference type="InterPro" id="IPR029063">
    <property type="entry name" value="SAM-dependent_MTases_sf"/>
</dbReference>
<evidence type="ECO:0000256" key="6">
    <source>
        <dbReference type="RuleBase" id="RU000416"/>
    </source>
</evidence>
<evidence type="ECO:0000313" key="9">
    <source>
        <dbReference type="Proteomes" id="UP001148455"/>
    </source>
</evidence>
<organism evidence="8 9">
    <name type="scientific">Mediterraneibacter gnavus</name>
    <name type="common">Ruminococcus gnavus</name>
    <dbReference type="NCBI Taxonomy" id="33038"/>
    <lineage>
        <taxon>Bacteria</taxon>
        <taxon>Bacillati</taxon>
        <taxon>Bacillota</taxon>
        <taxon>Clostridia</taxon>
        <taxon>Lachnospirales</taxon>
        <taxon>Lachnospiraceae</taxon>
        <taxon>Mediterraneibacter</taxon>
    </lineage>
</organism>
<dbReference type="EMBL" id="JAPZED010000027">
    <property type="protein sequence ID" value="MCZ7695220.1"/>
    <property type="molecule type" value="Genomic_DNA"/>
</dbReference>
<reference evidence="8" key="1">
    <citation type="submission" date="2022-12" db="EMBL/GenBank/DDBJ databases">
        <title>Genome of R. gnavus strain RSHDN_123.</title>
        <authorList>
            <person name="Abdugheni R."/>
        </authorList>
    </citation>
    <scope>NUCLEOTIDE SEQUENCE</scope>
    <source>
        <strain evidence="8">RSHDN_123</strain>
    </source>
</reference>
<keyword evidence="2 5" id="KW-0808">Transferase</keyword>
<dbReference type="PANTHER" id="PTHR10629:SF52">
    <property type="entry name" value="DNA (CYTOSINE-5)-METHYLTRANSFERASE 1"/>
    <property type="match status" value="1"/>
</dbReference>
<keyword evidence="1 5" id="KW-0489">Methyltransferase</keyword>
<dbReference type="GO" id="GO:0009307">
    <property type="term" value="P:DNA restriction-modification system"/>
    <property type="evidence" value="ECO:0007669"/>
    <property type="project" value="UniProtKB-KW"/>
</dbReference>
<dbReference type="Proteomes" id="UP001148455">
    <property type="component" value="Unassembled WGS sequence"/>
</dbReference>
<keyword evidence="4" id="KW-0680">Restriction system</keyword>
<name>A0A9X3HGJ4_MEDGN</name>
<dbReference type="NCBIfam" id="TIGR00675">
    <property type="entry name" value="dcm"/>
    <property type="match status" value="1"/>
</dbReference>
<dbReference type="PANTHER" id="PTHR10629">
    <property type="entry name" value="CYTOSINE-SPECIFIC METHYLTRANSFERASE"/>
    <property type="match status" value="1"/>
</dbReference>
<comment type="similarity">
    <text evidence="5 6">Belongs to the class I-like SAM-binding methyltransferase superfamily. C5-methyltransferase family.</text>
</comment>
<evidence type="ECO:0000256" key="1">
    <source>
        <dbReference type="ARBA" id="ARBA00022603"/>
    </source>
</evidence>
<dbReference type="Gene3D" id="3.40.50.150">
    <property type="entry name" value="Vaccinia Virus protein VP39"/>
    <property type="match status" value="1"/>
</dbReference>
<dbReference type="GO" id="GO:0032259">
    <property type="term" value="P:methylation"/>
    <property type="evidence" value="ECO:0007669"/>
    <property type="project" value="UniProtKB-KW"/>
</dbReference>
<dbReference type="GO" id="GO:0003886">
    <property type="term" value="F:DNA (cytosine-5-)-methyltransferase activity"/>
    <property type="evidence" value="ECO:0007669"/>
    <property type="project" value="UniProtKB-EC"/>
</dbReference>
<proteinExistence type="inferred from homology"/>
<dbReference type="InterPro" id="IPR001525">
    <property type="entry name" value="C5_MeTfrase"/>
</dbReference>
<evidence type="ECO:0000256" key="2">
    <source>
        <dbReference type="ARBA" id="ARBA00022679"/>
    </source>
</evidence>